<keyword evidence="6" id="KW-0067">ATP-binding</keyword>
<feature type="compositionally biased region" description="Acidic residues" evidence="9">
    <location>
        <begin position="414"/>
        <end position="423"/>
    </location>
</feature>
<evidence type="ECO:0000256" key="5">
    <source>
        <dbReference type="ARBA" id="ARBA00022777"/>
    </source>
</evidence>
<evidence type="ECO:0000256" key="1">
    <source>
        <dbReference type="ARBA" id="ARBA00012513"/>
    </source>
</evidence>
<reference evidence="12 13" key="1">
    <citation type="journal article" date="2020" name="ISME J.">
        <title>Uncovering the hidden diversity of litter-decomposition mechanisms in mushroom-forming fungi.</title>
        <authorList>
            <person name="Floudas D."/>
            <person name="Bentzer J."/>
            <person name="Ahren D."/>
            <person name="Johansson T."/>
            <person name="Persson P."/>
            <person name="Tunlid A."/>
        </authorList>
    </citation>
    <scope>NUCLEOTIDE SEQUENCE [LARGE SCALE GENOMIC DNA]</scope>
    <source>
        <strain evidence="12 13">CBS 661.87</strain>
    </source>
</reference>
<dbReference type="InterPro" id="IPR000719">
    <property type="entry name" value="Prot_kinase_dom"/>
</dbReference>
<comment type="catalytic activity">
    <reaction evidence="8">
        <text>L-seryl-[protein] + ATP = O-phospho-L-seryl-[protein] + ADP + H(+)</text>
        <dbReference type="Rhea" id="RHEA:17989"/>
        <dbReference type="Rhea" id="RHEA-COMP:9863"/>
        <dbReference type="Rhea" id="RHEA-COMP:11604"/>
        <dbReference type="ChEBI" id="CHEBI:15378"/>
        <dbReference type="ChEBI" id="CHEBI:29999"/>
        <dbReference type="ChEBI" id="CHEBI:30616"/>
        <dbReference type="ChEBI" id="CHEBI:83421"/>
        <dbReference type="ChEBI" id="CHEBI:456216"/>
        <dbReference type="EC" id="2.7.11.1"/>
    </reaction>
</comment>
<dbReference type="GO" id="GO:0005524">
    <property type="term" value="F:ATP binding"/>
    <property type="evidence" value="ECO:0007669"/>
    <property type="project" value="UniProtKB-KW"/>
</dbReference>
<dbReference type="EMBL" id="JAACJP010000062">
    <property type="protein sequence ID" value="KAF5368143.1"/>
    <property type="molecule type" value="Genomic_DNA"/>
</dbReference>
<dbReference type="GO" id="GO:0004674">
    <property type="term" value="F:protein serine/threonine kinase activity"/>
    <property type="evidence" value="ECO:0007669"/>
    <property type="project" value="UniProtKB-KW"/>
</dbReference>
<dbReference type="PANTHER" id="PTHR24356:SF407">
    <property type="entry name" value="RAC SERINE_THREONINE-PROTEIN KINASE"/>
    <property type="match status" value="1"/>
</dbReference>
<keyword evidence="2" id="KW-0723">Serine/threonine-protein kinase</keyword>
<organism evidence="12 13">
    <name type="scientific">Tricholomella constricta</name>
    <dbReference type="NCBI Taxonomy" id="117010"/>
    <lineage>
        <taxon>Eukaryota</taxon>
        <taxon>Fungi</taxon>
        <taxon>Dikarya</taxon>
        <taxon>Basidiomycota</taxon>
        <taxon>Agaricomycotina</taxon>
        <taxon>Agaricomycetes</taxon>
        <taxon>Agaricomycetidae</taxon>
        <taxon>Agaricales</taxon>
        <taxon>Tricholomatineae</taxon>
        <taxon>Lyophyllaceae</taxon>
        <taxon>Tricholomella</taxon>
    </lineage>
</organism>
<dbReference type="GO" id="GO:0035556">
    <property type="term" value="P:intracellular signal transduction"/>
    <property type="evidence" value="ECO:0007669"/>
    <property type="project" value="TreeGrafter"/>
</dbReference>
<dbReference type="SUPFAM" id="SSF56112">
    <property type="entry name" value="Protein kinase-like (PK-like)"/>
    <property type="match status" value="1"/>
</dbReference>
<dbReference type="AlphaFoldDB" id="A0A8H5GNG2"/>
<gene>
    <name evidence="12" type="ORF">D9615_010205</name>
</gene>
<dbReference type="PROSITE" id="PS50011">
    <property type="entry name" value="PROTEIN_KINASE_DOM"/>
    <property type="match status" value="1"/>
</dbReference>
<keyword evidence="10" id="KW-0812">Transmembrane</keyword>
<evidence type="ECO:0000256" key="7">
    <source>
        <dbReference type="ARBA" id="ARBA00047899"/>
    </source>
</evidence>
<dbReference type="EC" id="2.7.11.1" evidence="1"/>
<keyword evidence="10" id="KW-1133">Transmembrane helix</keyword>
<accession>A0A8H5GNG2</accession>
<evidence type="ECO:0000256" key="6">
    <source>
        <dbReference type="ARBA" id="ARBA00022840"/>
    </source>
</evidence>
<evidence type="ECO:0000259" key="11">
    <source>
        <dbReference type="PROSITE" id="PS50011"/>
    </source>
</evidence>
<feature type="compositionally biased region" description="Low complexity" evidence="9">
    <location>
        <begin position="386"/>
        <end position="400"/>
    </location>
</feature>
<dbReference type="OrthoDB" id="68483at2759"/>
<name>A0A8H5GNG2_9AGAR</name>
<evidence type="ECO:0000313" key="13">
    <source>
        <dbReference type="Proteomes" id="UP000565441"/>
    </source>
</evidence>
<evidence type="ECO:0000256" key="8">
    <source>
        <dbReference type="ARBA" id="ARBA00048679"/>
    </source>
</evidence>
<evidence type="ECO:0000313" key="12">
    <source>
        <dbReference type="EMBL" id="KAF5368143.1"/>
    </source>
</evidence>
<dbReference type="PANTHER" id="PTHR24356">
    <property type="entry name" value="SERINE/THREONINE-PROTEIN KINASE"/>
    <property type="match status" value="1"/>
</dbReference>
<protein>
    <recommendedName>
        <fullName evidence="1">non-specific serine/threonine protein kinase</fullName>
        <ecNumber evidence="1">2.7.11.1</ecNumber>
    </recommendedName>
</protein>
<evidence type="ECO:0000256" key="4">
    <source>
        <dbReference type="ARBA" id="ARBA00022741"/>
    </source>
</evidence>
<dbReference type="Proteomes" id="UP000565441">
    <property type="component" value="Unassembled WGS sequence"/>
</dbReference>
<dbReference type="InterPro" id="IPR011009">
    <property type="entry name" value="Kinase-like_dom_sf"/>
</dbReference>
<proteinExistence type="predicted"/>
<keyword evidence="4" id="KW-0547">Nucleotide-binding</keyword>
<evidence type="ECO:0000256" key="3">
    <source>
        <dbReference type="ARBA" id="ARBA00022679"/>
    </source>
</evidence>
<dbReference type="Gene3D" id="1.10.510.10">
    <property type="entry name" value="Transferase(Phosphotransferase) domain 1"/>
    <property type="match status" value="1"/>
</dbReference>
<feature type="domain" description="Protein kinase" evidence="11">
    <location>
        <begin position="1"/>
        <end position="171"/>
    </location>
</feature>
<feature type="transmembrane region" description="Helical" evidence="10">
    <location>
        <begin position="433"/>
        <end position="455"/>
    </location>
</feature>
<dbReference type="InterPro" id="IPR050236">
    <property type="entry name" value="Ser_Thr_kinase_AGC"/>
</dbReference>
<feature type="compositionally biased region" description="Basic and acidic residues" evidence="9">
    <location>
        <begin position="401"/>
        <end position="413"/>
    </location>
</feature>
<evidence type="ECO:0000256" key="9">
    <source>
        <dbReference type="SAM" id="MobiDB-lite"/>
    </source>
</evidence>
<comment type="catalytic activity">
    <reaction evidence="7">
        <text>L-threonyl-[protein] + ATP = O-phospho-L-threonyl-[protein] + ADP + H(+)</text>
        <dbReference type="Rhea" id="RHEA:46608"/>
        <dbReference type="Rhea" id="RHEA-COMP:11060"/>
        <dbReference type="Rhea" id="RHEA-COMP:11605"/>
        <dbReference type="ChEBI" id="CHEBI:15378"/>
        <dbReference type="ChEBI" id="CHEBI:30013"/>
        <dbReference type="ChEBI" id="CHEBI:30616"/>
        <dbReference type="ChEBI" id="CHEBI:61977"/>
        <dbReference type="ChEBI" id="CHEBI:456216"/>
        <dbReference type="EC" id="2.7.11.1"/>
    </reaction>
</comment>
<evidence type="ECO:0000256" key="10">
    <source>
        <dbReference type="SAM" id="Phobius"/>
    </source>
</evidence>
<keyword evidence="10" id="KW-0472">Membrane</keyword>
<evidence type="ECO:0000256" key="2">
    <source>
        <dbReference type="ARBA" id="ARBA00022527"/>
    </source>
</evidence>
<keyword evidence="13" id="KW-1185">Reference proteome</keyword>
<sequence length="465" mass="51799">MLIDHEGHLVLCDFGLARDFHGMPTVAERAFQPFWPYARKDMLTPTTRRRDGSDPALQFTLKAMCGTGLHMSPELVRGEWYSFGVDIWALGVCLYMMLTGRPPFDTESPEFEELKKEICIRIYCFCQRTTSMMSLRISCLRSWRKIPRTDYALRRSRRSLSSKACTCHPLQLLLLSLTGSLFTEIWVLMEQRAVLAPWIPPFERGHVMYEKPGPFVPGVPFDGDGDGAGPYPEFEYISEDVKQGIIREEDIMEQDPEVEGEVDLFVGQDAPPCSVKDFFRRVFGPKSRGRTCSQSTSMSMTSSAADVANAYLPPSPFFLPRTPSIPSISSSPWLAFDTSVGNDEPDGPFDDIVLEDIEAGIAKLEGMIEGKYDELEACVEIEGGEEPTAAAVEEPSAVVPIKEEPRGEEKEEKEGEGEGEEEERPSPSLIKAFAAFLVLVSASLVICICIEYGYGYGEAPATCRL</sequence>
<keyword evidence="5" id="KW-0418">Kinase</keyword>
<comment type="caution">
    <text evidence="12">The sequence shown here is derived from an EMBL/GenBank/DDBJ whole genome shotgun (WGS) entry which is preliminary data.</text>
</comment>
<feature type="region of interest" description="Disordered" evidence="9">
    <location>
        <begin position="386"/>
        <end position="426"/>
    </location>
</feature>
<keyword evidence="3" id="KW-0808">Transferase</keyword>
<dbReference type="Pfam" id="PF00069">
    <property type="entry name" value="Pkinase"/>
    <property type="match status" value="1"/>
</dbReference>